<gene>
    <name evidence="9 13" type="primary">greA</name>
    <name evidence="13" type="ORF">H8R91_08995</name>
</gene>
<proteinExistence type="inferred from homology"/>
<dbReference type="PANTHER" id="PTHR30437">
    <property type="entry name" value="TRANSCRIPTION ELONGATION FACTOR GREA"/>
    <property type="match status" value="1"/>
</dbReference>
<reference evidence="13 14" key="1">
    <citation type="submission" date="2020-08" db="EMBL/GenBank/DDBJ databases">
        <title>Genome public.</title>
        <authorList>
            <person name="Liu C."/>
            <person name="Sun Q."/>
        </authorList>
    </citation>
    <scope>NUCLEOTIDE SEQUENCE [LARGE SCALE GENOMIC DNA]</scope>
    <source>
        <strain evidence="13 14">NSJ-71</strain>
    </source>
</reference>
<dbReference type="EMBL" id="JACOPS010000004">
    <property type="protein sequence ID" value="MBC5728649.1"/>
    <property type="molecule type" value="Genomic_DNA"/>
</dbReference>
<evidence type="ECO:0000256" key="7">
    <source>
        <dbReference type="ARBA" id="ARBA00024916"/>
    </source>
</evidence>
<dbReference type="InterPro" id="IPR006359">
    <property type="entry name" value="Tscrpt_elong_fac_GreA"/>
</dbReference>
<evidence type="ECO:0000256" key="3">
    <source>
        <dbReference type="ARBA" id="ARBA00023015"/>
    </source>
</evidence>
<keyword evidence="3 9" id="KW-0805">Transcription regulation</keyword>
<accession>A0ABR7HMC5</accession>
<comment type="similarity">
    <text evidence="1 9 10">Belongs to the GreA/GreB family.</text>
</comment>
<evidence type="ECO:0000256" key="4">
    <source>
        <dbReference type="ARBA" id="ARBA00023054"/>
    </source>
</evidence>
<comment type="caution">
    <text evidence="13">The sequence shown here is derived from an EMBL/GenBank/DDBJ whole genome shotgun (WGS) entry which is preliminary data.</text>
</comment>
<keyword evidence="13" id="KW-0251">Elongation factor</keyword>
<comment type="function">
    <text evidence="7 9 10">Necessary for efficient RNA polymerase transcription elongation past template-encoded arresting sites. The arresting sites in DNA have the property of trapping a certain fraction of elongating RNA polymerases that pass through, resulting in locked ternary complexes. Cleavage of the nascent transcript by cleavage factors such as GreA or GreB allows the resumption of elongation from the new 3'terminus. GreA releases sequences of 2 to 3 nucleotides.</text>
</comment>
<dbReference type="InterPro" id="IPR023459">
    <property type="entry name" value="Tscrpt_elong_fac_GreA/B_fam"/>
</dbReference>
<protein>
    <recommendedName>
        <fullName evidence="2 9">Transcription elongation factor GreA</fullName>
    </recommendedName>
    <alternativeName>
        <fullName evidence="8 9">Transcript cleavage factor GreA</fullName>
    </alternativeName>
</protein>
<evidence type="ECO:0000259" key="11">
    <source>
        <dbReference type="Pfam" id="PF01272"/>
    </source>
</evidence>
<evidence type="ECO:0000313" key="14">
    <source>
        <dbReference type="Proteomes" id="UP000636755"/>
    </source>
</evidence>
<dbReference type="PANTHER" id="PTHR30437:SF4">
    <property type="entry name" value="TRANSCRIPTION ELONGATION FACTOR GREA"/>
    <property type="match status" value="1"/>
</dbReference>
<feature type="domain" description="Transcription elongation factor GreA/GreB N-terminal" evidence="12">
    <location>
        <begin position="6"/>
        <end position="76"/>
    </location>
</feature>
<dbReference type="Proteomes" id="UP000636755">
    <property type="component" value="Unassembled WGS sequence"/>
</dbReference>
<dbReference type="NCBIfam" id="TIGR01462">
    <property type="entry name" value="greA"/>
    <property type="match status" value="1"/>
</dbReference>
<evidence type="ECO:0000259" key="12">
    <source>
        <dbReference type="Pfam" id="PF03449"/>
    </source>
</evidence>
<dbReference type="SUPFAM" id="SSF46557">
    <property type="entry name" value="GreA transcript cleavage protein, N-terminal domain"/>
    <property type="match status" value="1"/>
</dbReference>
<evidence type="ECO:0000313" key="13">
    <source>
        <dbReference type="EMBL" id="MBC5728649.1"/>
    </source>
</evidence>
<dbReference type="NCBIfam" id="NF001263">
    <property type="entry name" value="PRK00226.1-4"/>
    <property type="match status" value="1"/>
</dbReference>
<evidence type="ECO:0000256" key="9">
    <source>
        <dbReference type="HAMAP-Rule" id="MF_00105"/>
    </source>
</evidence>
<dbReference type="PIRSF" id="PIRSF006092">
    <property type="entry name" value="GreA_GreB"/>
    <property type="match status" value="1"/>
</dbReference>
<dbReference type="InterPro" id="IPR028624">
    <property type="entry name" value="Tscrpt_elong_fac_GreA/B"/>
</dbReference>
<feature type="coiled-coil region" evidence="9">
    <location>
        <begin position="6"/>
        <end position="70"/>
    </location>
</feature>
<dbReference type="GO" id="GO:0003746">
    <property type="term" value="F:translation elongation factor activity"/>
    <property type="evidence" value="ECO:0007669"/>
    <property type="project" value="UniProtKB-KW"/>
</dbReference>
<dbReference type="Pfam" id="PF01272">
    <property type="entry name" value="GreA_GreB"/>
    <property type="match status" value="1"/>
</dbReference>
<dbReference type="Gene3D" id="1.10.287.180">
    <property type="entry name" value="Transcription elongation factor, GreA/GreB, N-terminal domain"/>
    <property type="match status" value="1"/>
</dbReference>
<dbReference type="InterPro" id="IPR036805">
    <property type="entry name" value="Tscrpt_elong_fac_GreA/B_N_sf"/>
</dbReference>
<dbReference type="InterPro" id="IPR001437">
    <property type="entry name" value="Tscrpt_elong_fac_GreA/B_C"/>
</dbReference>
<keyword evidence="4 9" id="KW-0175">Coiled coil</keyword>
<dbReference type="Pfam" id="PF03449">
    <property type="entry name" value="GreA_GreB_N"/>
    <property type="match status" value="1"/>
</dbReference>
<evidence type="ECO:0000256" key="5">
    <source>
        <dbReference type="ARBA" id="ARBA00023125"/>
    </source>
</evidence>
<name>A0ABR7HMC5_9FIRM</name>
<keyword evidence="14" id="KW-1185">Reference proteome</keyword>
<evidence type="ECO:0000256" key="6">
    <source>
        <dbReference type="ARBA" id="ARBA00023163"/>
    </source>
</evidence>
<dbReference type="InterPro" id="IPR022691">
    <property type="entry name" value="Tscrpt_elong_fac_GreA/B_N"/>
</dbReference>
<evidence type="ECO:0000256" key="8">
    <source>
        <dbReference type="ARBA" id="ARBA00030776"/>
    </source>
</evidence>
<evidence type="ECO:0000256" key="1">
    <source>
        <dbReference type="ARBA" id="ARBA00008213"/>
    </source>
</evidence>
<dbReference type="InterPro" id="IPR018151">
    <property type="entry name" value="TF_GreA/GreB_CS"/>
</dbReference>
<sequence>MAAKQIMLTAEDVKKYEEELEFLKTEKRKEIAEKIKVARSYGDLSENSEYDDAKNEQAMLEARIATVEVTLKNAVIIDESNTSNEHVHLTSVVKVEYVSNGRQVSFKILGSGSNGINPREGVISDESPIGKALMERSVGDVVEVETPAGVQGLKILEISK</sequence>
<dbReference type="SUPFAM" id="SSF54534">
    <property type="entry name" value="FKBP-like"/>
    <property type="match status" value="1"/>
</dbReference>
<evidence type="ECO:0000256" key="10">
    <source>
        <dbReference type="RuleBase" id="RU000556"/>
    </source>
</evidence>
<evidence type="ECO:0000256" key="2">
    <source>
        <dbReference type="ARBA" id="ARBA00013729"/>
    </source>
</evidence>
<dbReference type="Gene3D" id="3.10.50.30">
    <property type="entry name" value="Transcription elongation factor, GreA/GreB, C-terminal domain"/>
    <property type="match status" value="1"/>
</dbReference>
<keyword evidence="5 9" id="KW-0238">DNA-binding</keyword>
<keyword evidence="6 9" id="KW-0804">Transcription</keyword>
<dbReference type="InterPro" id="IPR036953">
    <property type="entry name" value="GreA/GreB_C_sf"/>
</dbReference>
<dbReference type="HAMAP" id="MF_00105">
    <property type="entry name" value="GreA_GreB"/>
    <property type="match status" value="1"/>
</dbReference>
<organism evidence="13 14">
    <name type="scientific">Ruminococcus intestinalis</name>
    <dbReference type="NCBI Taxonomy" id="2763066"/>
    <lineage>
        <taxon>Bacteria</taxon>
        <taxon>Bacillati</taxon>
        <taxon>Bacillota</taxon>
        <taxon>Clostridia</taxon>
        <taxon>Eubacteriales</taxon>
        <taxon>Oscillospiraceae</taxon>
        <taxon>Ruminococcus</taxon>
    </lineage>
</organism>
<dbReference type="PROSITE" id="PS00829">
    <property type="entry name" value="GREAB_1"/>
    <property type="match status" value="1"/>
</dbReference>
<keyword evidence="13" id="KW-0648">Protein biosynthesis</keyword>
<feature type="domain" description="Transcription elongation factor GreA/GreB C-terminal" evidence="11">
    <location>
        <begin position="84"/>
        <end position="159"/>
    </location>
</feature>